<accession>A0ACC7MW49</accession>
<organism evidence="1 2">
    <name type="scientific">Pseudomonas neuropathica</name>
    <dbReference type="NCBI Taxonomy" id="2730425"/>
    <lineage>
        <taxon>Bacteria</taxon>
        <taxon>Pseudomonadati</taxon>
        <taxon>Pseudomonadota</taxon>
        <taxon>Gammaproteobacteria</taxon>
        <taxon>Pseudomonadales</taxon>
        <taxon>Pseudomonadaceae</taxon>
        <taxon>Pseudomonas</taxon>
    </lineage>
</organism>
<reference evidence="1" key="1">
    <citation type="submission" date="2024-11" db="EMBL/GenBank/DDBJ databases">
        <authorList>
            <person name="Lucas J.A."/>
        </authorList>
    </citation>
    <scope>NUCLEOTIDE SEQUENCE</scope>
    <source>
        <strain evidence="1">Z 8.8</strain>
    </source>
</reference>
<gene>
    <name evidence="1" type="ORF">ACJEBM_18450</name>
</gene>
<evidence type="ECO:0000313" key="1">
    <source>
        <dbReference type="EMBL" id="MFK9082651.1"/>
    </source>
</evidence>
<sequence length="106" mass="12088">MEVSNPLQPAECTGMEDIRREIDALDQAVIKLLGRRFQYVLAASKFKTSAASVRARERFDSMLATRRDWAVAEGLSPDAIEKMYSDLVKHFIAEEMKHWSSQLPET</sequence>
<comment type="caution">
    <text evidence="1">The sequence shown here is derived from an EMBL/GenBank/DDBJ whole genome shotgun (WGS) entry which is preliminary data.</text>
</comment>
<proteinExistence type="predicted"/>
<dbReference type="EC" id="4.2.99.21" evidence="1"/>
<keyword evidence="2" id="KW-1185">Reference proteome</keyword>
<dbReference type="Proteomes" id="UP001622950">
    <property type="component" value="Unassembled WGS sequence"/>
</dbReference>
<dbReference type="EMBL" id="JBJHQE010000035">
    <property type="protein sequence ID" value="MFK9082651.1"/>
    <property type="molecule type" value="Genomic_DNA"/>
</dbReference>
<name>A0ACC7MW49_9PSED</name>
<protein>
    <submittedName>
        <fullName evidence="1">Isochorismate lyase</fullName>
        <ecNumber evidence="1">4.2.99.21</ecNumber>
    </submittedName>
</protein>
<keyword evidence="1" id="KW-0456">Lyase</keyword>
<evidence type="ECO:0000313" key="2">
    <source>
        <dbReference type="Proteomes" id="UP001622950"/>
    </source>
</evidence>